<reference evidence="2 3" key="1">
    <citation type="journal article" date="2018" name="Mol. Plant">
        <title>The genome of Artemisia annua provides insight into the evolution of Asteraceae family and artemisinin biosynthesis.</title>
        <authorList>
            <person name="Shen Q."/>
            <person name="Zhang L."/>
            <person name="Liao Z."/>
            <person name="Wang S."/>
            <person name="Yan T."/>
            <person name="Shi P."/>
            <person name="Liu M."/>
            <person name="Fu X."/>
            <person name="Pan Q."/>
            <person name="Wang Y."/>
            <person name="Lv Z."/>
            <person name="Lu X."/>
            <person name="Zhang F."/>
            <person name="Jiang W."/>
            <person name="Ma Y."/>
            <person name="Chen M."/>
            <person name="Hao X."/>
            <person name="Li L."/>
            <person name="Tang Y."/>
            <person name="Lv G."/>
            <person name="Zhou Y."/>
            <person name="Sun X."/>
            <person name="Brodelius P.E."/>
            <person name="Rose J.K.C."/>
            <person name="Tang K."/>
        </authorList>
    </citation>
    <scope>NUCLEOTIDE SEQUENCE [LARGE SCALE GENOMIC DNA]</scope>
    <source>
        <strain evidence="3">cv. Huhao1</strain>
        <tissue evidence="2">Leaf</tissue>
    </source>
</reference>
<protein>
    <recommendedName>
        <fullName evidence="4">DUF4283 domain-containing protein</fullName>
    </recommendedName>
</protein>
<gene>
    <name evidence="2" type="ORF">CTI12_AA020140</name>
</gene>
<dbReference type="Proteomes" id="UP000245207">
    <property type="component" value="Unassembled WGS sequence"/>
</dbReference>
<feature type="compositionally biased region" description="Basic and acidic residues" evidence="1">
    <location>
        <begin position="402"/>
        <end position="412"/>
    </location>
</feature>
<feature type="region of interest" description="Disordered" evidence="1">
    <location>
        <begin position="243"/>
        <end position="412"/>
    </location>
</feature>
<keyword evidence="3" id="KW-1185">Reference proteome</keyword>
<feature type="compositionally biased region" description="Polar residues" evidence="1">
    <location>
        <begin position="281"/>
        <end position="290"/>
    </location>
</feature>
<evidence type="ECO:0000313" key="3">
    <source>
        <dbReference type="Proteomes" id="UP000245207"/>
    </source>
</evidence>
<comment type="caution">
    <text evidence="2">The sequence shown here is derived from an EMBL/GenBank/DDBJ whole genome shotgun (WGS) entry which is preliminary data.</text>
</comment>
<evidence type="ECO:0000256" key="1">
    <source>
        <dbReference type="SAM" id="MobiDB-lite"/>
    </source>
</evidence>
<sequence length="412" mass="46914">MVISDECLIDKNLDLNLVAKVKTFVSMPNLHVIFNDEGFQNVTARYLGGFWVSLELSDANARDKFQQHKVVEMWFSVIQPWSEEFRVEERVIWLDVEGIPSVAWTPITFSKIANRWGKLLFVEDPNDNNLWRKRLCVTTKVEEFIMETFKVITKGMVSVIRAGEIKGWNPAFIEEDDEASTNSSDVESDKSVRYTDIGLGVQGKGSNGSDKKWEMEKESDKYEEGESHDPFGIYNLLHKEDSMKEDEPGVSDDLSKPPGFSNIVVEGNIENDKEGGEVNENDLQQENNFKTQEESRSVEKEQHSKCKSSSGTGVRCSGADLLHKEDIKKEAKPRVSDNQSKPPSFPQIMMEGNIENDREEGEVNEIDLQQENNFKAQEESRSMEKERHSECKSSSEETPTFETKDKDLGSTK</sequence>
<dbReference type="AlphaFoldDB" id="A0A2U1QJY7"/>
<feature type="compositionally biased region" description="Basic and acidic residues" evidence="1">
    <location>
        <begin position="376"/>
        <end position="395"/>
    </location>
</feature>
<feature type="compositionally biased region" description="Basic and acidic residues" evidence="1">
    <location>
        <begin position="291"/>
        <end position="304"/>
    </location>
</feature>
<evidence type="ECO:0008006" key="4">
    <source>
        <dbReference type="Google" id="ProtNLM"/>
    </source>
</evidence>
<feature type="region of interest" description="Disordered" evidence="1">
    <location>
        <begin position="197"/>
        <end position="230"/>
    </location>
</feature>
<organism evidence="2 3">
    <name type="scientific">Artemisia annua</name>
    <name type="common">Sweet wormwood</name>
    <dbReference type="NCBI Taxonomy" id="35608"/>
    <lineage>
        <taxon>Eukaryota</taxon>
        <taxon>Viridiplantae</taxon>
        <taxon>Streptophyta</taxon>
        <taxon>Embryophyta</taxon>
        <taxon>Tracheophyta</taxon>
        <taxon>Spermatophyta</taxon>
        <taxon>Magnoliopsida</taxon>
        <taxon>eudicotyledons</taxon>
        <taxon>Gunneridae</taxon>
        <taxon>Pentapetalae</taxon>
        <taxon>asterids</taxon>
        <taxon>campanulids</taxon>
        <taxon>Asterales</taxon>
        <taxon>Asteraceae</taxon>
        <taxon>Asteroideae</taxon>
        <taxon>Anthemideae</taxon>
        <taxon>Artemisiinae</taxon>
        <taxon>Artemisia</taxon>
    </lineage>
</organism>
<proteinExistence type="predicted"/>
<name>A0A2U1QJY7_ARTAN</name>
<accession>A0A2U1QJY7</accession>
<feature type="compositionally biased region" description="Basic and acidic residues" evidence="1">
    <location>
        <begin position="321"/>
        <end position="335"/>
    </location>
</feature>
<evidence type="ECO:0000313" key="2">
    <source>
        <dbReference type="EMBL" id="PWA98324.1"/>
    </source>
</evidence>
<dbReference type="EMBL" id="PKPP01000072">
    <property type="protein sequence ID" value="PWA98324.1"/>
    <property type="molecule type" value="Genomic_DNA"/>
</dbReference>
<dbReference type="OrthoDB" id="1744977at2759"/>
<feature type="compositionally biased region" description="Basic and acidic residues" evidence="1">
    <location>
        <begin position="209"/>
        <end position="229"/>
    </location>
</feature>